<gene>
    <name evidence="1" type="ORF">B0T24DRAFT_172662</name>
</gene>
<comment type="caution">
    <text evidence="1">The sequence shown here is derived from an EMBL/GenBank/DDBJ whole genome shotgun (WGS) entry which is preliminary data.</text>
</comment>
<organism evidence="1 2">
    <name type="scientific">Lasiosphaeria ovina</name>
    <dbReference type="NCBI Taxonomy" id="92902"/>
    <lineage>
        <taxon>Eukaryota</taxon>
        <taxon>Fungi</taxon>
        <taxon>Dikarya</taxon>
        <taxon>Ascomycota</taxon>
        <taxon>Pezizomycotina</taxon>
        <taxon>Sordariomycetes</taxon>
        <taxon>Sordariomycetidae</taxon>
        <taxon>Sordariales</taxon>
        <taxon>Lasiosphaeriaceae</taxon>
        <taxon>Lasiosphaeria</taxon>
    </lineage>
</organism>
<dbReference type="Proteomes" id="UP001287356">
    <property type="component" value="Unassembled WGS sequence"/>
</dbReference>
<proteinExistence type="predicted"/>
<sequence length="159" mass="17643">MEPKLLCSRFRGSAVPCRPYLPTCLRDLLTLGPVKSFSCQPCSGFALTLRSLLSNHKAAFCFVSFCLVFCFARAPPSSLSLPCRLLPTCYSRENRWFTGTHSHSISMRYRHSPRVVGFASRVTQRKASKNGQCPREPSFATGQIGRRVIPNQGAGLAEK</sequence>
<name>A0AAE0TT71_9PEZI</name>
<evidence type="ECO:0000313" key="2">
    <source>
        <dbReference type="Proteomes" id="UP001287356"/>
    </source>
</evidence>
<reference evidence="1" key="1">
    <citation type="journal article" date="2023" name="Mol. Phylogenet. Evol.">
        <title>Genome-scale phylogeny and comparative genomics of the fungal order Sordariales.</title>
        <authorList>
            <person name="Hensen N."/>
            <person name="Bonometti L."/>
            <person name="Westerberg I."/>
            <person name="Brannstrom I.O."/>
            <person name="Guillou S."/>
            <person name="Cros-Aarteil S."/>
            <person name="Calhoun S."/>
            <person name="Haridas S."/>
            <person name="Kuo A."/>
            <person name="Mondo S."/>
            <person name="Pangilinan J."/>
            <person name="Riley R."/>
            <person name="LaButti K."/>
            <person name="Andreopoulos B."/>
            <person name="Lipzen A."/>
            <person name="Chen C."/>
            <person name="Yan M."/>
            <person name="Daum C."/>
            <person name="Ng V."/>
            <person name="Clum A."/>
            <person name="Steindorff A."/>
            <person name="Ohm R.A."/>
            <person name="Martin F."/>
            <person name="Silar P."/>
            <person name="Natvig D.O."/>
            <person name="Lalanne C."/>
            <person name="Gautier V."/>
            <person name="Ament-Velasquez S.L."/>
            <person name="Kruys A."/>
            <person name="Hutchinson M.I."/>
            <person name="Powell A.J."/>
            <person name="Barry K."/>
            <person name="Miller A.N."/>
            <person name="Grigoriev I.V."/>
            <person name="Debuchy R."/>
            <person name="Gladieux P."/>
            <person name="Hiltunen Thoren M."/>
            <person name="Johannesson H."/>
        </authorList>
    </citation>
    <scope>NUCLEOTIDE SEQUENCE</scope>
    <source>
        <strain evidence="1">CBS 958.72</strain>
    </source>
</reference>
<evidence type="ECO:0000313" key="1">
    <source>
        <dbReference type="EMBL" id="KAK3379867.1"/>
    </source>
</evidence>
<keyword evidence="2" id="KW-1185">Reference proteome</keyword>
<dbReference type="AlphaFoldDB" id="A0AAE0TT71"/>
<protein>
    <submittedName>
        <fullName evidence="1">Uncharacterized protein</fullName>
    </submittedName>
</protein>
<reference evidence="1" key="2">
    <citation type="submission" date="2023-06" db="EMBL/GenBank/DDBJ databases">
        <authorList>
            <consortium name="Lawrence Berkeley National Laboratory"/>
            <person name="Haridas S."/>
            <person name="Hensen N."/>
            <person name="Bonometti L."/>
            <person name="Westerberg I."/>
            <person name="Brannstrom I.O."/>
            <person name="Guillou S."/>
            <person name="Cros-Aarteil S."/>
            <person name="Calhoun S."/>
            <person name="Kuo A."/>
            <person name="Mondo S."/>
            <person name="Pangilinan J."/>
            <person name="Riley R."/>
            <person name="Labutti K."/>
            <person name="Andreopoulos B."/>
            <person name="Lipzen A."/>
            <person name="Chen C."/>
            <person name="Yanf M."/>
            <person name="Daum C."/>
            <person name="Ng V."/>
            <person name="Clum A."/>
            <person name="Steindorff A."/>
            <person name="Ohm R."/>
            <person name="Martin F."/>
            <person name="Silar P."/>
            <person name="Natvig D."/>
            <person name="Lalanne C."/>
            <person name="Gautier V."/>
            <person name="Ament-Velasquez S.L."/>
            <person name="Kruys A."/>
            <person name="Hutchinson M.I."/>
            <person name="Powell A.J."/>
            <person name="Barry K."/>
            <person name="Miller A.N."/>
            <person name="Grigoriev I.V."/>
            <person name="Debuchy R."/>
            <person name="Gladieux P."/>
            <person name="Thoren M.H."/>
            <person name="Johannesson H."/>
        </authorList>
    </citation>
    <scope>NUCLEOTIDE SEQUENCE</scope>
    <source>
        <strain evidence="1">CBS 958.72</strain>
    </source>
</reference>
<accession>A0AAE0TT71</accession>
<dbReference type="EMBL" id="JAULSN010000002">
    <property type="protein sequence ID" value="KAK3379867.1"/>
    <property type="molecule type" value="Genomic_DNA"/>
</dbReference>